<proteinExistence type="predicted"/>
<keyword evidence="2" id="KW-1185">Reference proteome</keyword>
<name>A0A317C2C0_9GAMM</name>
<evidence type="ECO:0000313" key="2">
    <source>
        <dbReference type="Proteomes" id="UP000245539"/>
    </source>
</evidence>
<gene>
    <name evidence="1" type="ORF">DKW60_19395</name>
</gene>
<dbReference type="EMBL" id="QGKM01000076">
    <property type="protein sequence ID" value="PWQ92775.1"/>
    <property type="molecule type" value="Genomic_DNA"/>
</dbReference>
<sequence length="167" mass="18510">MMKTLHTIFFLCLIIPLISIADSHKAIISKASGEVVDNITARGTGGTSPFDGTVDNKSDLDGLVKLAWGDGWLGLHRGHAPIEEVLKAFLGISHEEMHVLMEDHDLNLAKTCEYFGFEPENLIASLTASFVPLVKQGTENGVINADEVETWVEKIQSEFRRRVYWEG</sequence>
<dbReference type="AlphaFoldDB" id="A0A317C2C0"/>
<comment type="caution">
    <text evidence="1">The sequence shown here is derived from an EMBL/GenBank/DDBJ whole genome shotgun (WGS) entry which is preliminary data.</text>
</comment>
<protein>
    <submittedName>
        <fullName evidence="1">Uncharacterized protein</fullName>
    </submittedName>
</protein>
<accession>A0A317C2C0</accession>
<dbReference type="OrthoDB" id="7062194at2"/>
<dbReference type="RefSeq" id="WP_109839325.1">
    <property type="nucleotide sequence ID" value="NZ_QGKM01000076.1"/>
</dbReference>
<organism evidence="1 2">
    <name type="scientific">Leucothrix pacifica</name>
    <dbReference type="NCBI Taxonomy" id="1247513"/>
    <lineage>
        <taxon>Bacteria</taxon>
        <taxon>Pseudomonadati</taxon>
        <taxon>Pseudomonadota</taxon>
        <taxon>Gammaproteobacteria</taxon>
        <taxon>Thiotrichales</taxon>
        <taxon>Thiotrichaceae</taxon>
        <taxon>Leucothrix</taxon>
    </lineage>
</organism>
<dbReference type="Proteomes" id="UP000245539">
    <property type="component" value="Unassembled WGS sequence"/>
</dbReference>
<reference evidence="1 2" key="1">
    <citation type="submission" date="2018-05" db="EMBL/GenBank/DDBJ databases">
        <title>Leucothrix arctica sp. nov., isolated from Arctic seawater.</title>
        <authorList>
            <person name="Choi A."/>
            <person name="Baek K."/>
        </authorList>
    </citation>
    <scope>NUCLEOTIDE SEQUENCE [LARGE SCALE GENOMIC DNA]</scope>
    <source>
        <strain evidence="1 2">JCM 18388</strain>
    </source>
</reference>
<evidence type="ECO:0000313" key="1">
    <source>
        <dbReference type="EMBL" id="PWQ92775.1"/>
    </source>
</evidence>